<feature type="transmembrane region" description="Helical" evidence="10">
    <location>
        <begin position="244"/>
        <end position="263"/>
    </location>
</feature>
<feature type="transmembrane region" description="Helical" evidence="10">
    <location>
        <begin position="762"/>
        <end position="782"/>
    </location>
</feature>
<dbReference type="SUPFAM" id="SSF56784">
    <property type="entry name" value="HAD-like"/>
    <property type="match status" value="1"/>
</dbReference>
<dbReference type="Pfam" id="PF00689">
    <property type="entry name" value="Cation_ATPase_C"/>
    <property type="match status" value="1"/>
</dbReference>
<evidence type="ECO:0000256" key="2">
    <source>
        <dbReference type="ARBA" id="ARBA00022553"/>
    </source>
</evidence>
<dbReference type="InterPro" id="IPR018303">
    <property type="entry name" value="ATPase_P-typ_P_site"/>
</dbReference>
<keyword evidence="6" id="KW-0460">Magnesium</keyword>
<evidence type="ECO:0000256" key="4">
    <source>
        <dbReference type="ARBA" id="ARBA00022741"/>
    </source>
</evidence>
<feature type="transmembrane region" description="Helical" evidence="10">
    <location>
        <begin position="730"/>
        <end position="750"/>
    </location>
</feature>
<organism evidence="12 13">
    <name type="scientific">Candidatus Colwellbacteria bacterium RIFCSPHIGHO2_12_FULL_44_17</name>
    <dbReference type="NCBI Taxonomy" id="1797689"/>
    <lineage>
        <taxon>Bacteria</taxon>
        <taxon>Candidatus Colwelliibacteriota</taxon>
    </lineage>
</organism>
<evidence type="ECO:0000256" key="3">
    <source>
        <dbReference type="ARBA" id="ARBA00022692"/>
    </source>
</evidence>
<gene>
    <name evidence="12" type="ORF">A3F24_01430</name>
</gene>
<keyword evidence="5" id="KW-0067">ATP-binding</keyword>
<keyword evidence="8 10" id="KW-1133">Transmembrane helix</keyword>
<dbReference type="PROSITE" id="PS00154">
    <property type="entry name" value="ATPASE_E1_E2"/>
    <property type="match status" value="1"/>
</dbReference>
<dbReference type="InterPro" id="IPR059000">
    <property type="entry name" value="ATPase_P-type_domA"/>
</dbReference>
<dbReference type="InterPro" id="IPR023298">
    <property type="entry name" value="ATPase_P-typ_TM_dom_sf"/>
</dbReference>
<proteinExistence type="predicted"/>
<keyword evidence="9 10" id="KW-0472">Membrane</keyword>
<reference evidence="12 13" key="1">
    <citation type="journal article" date="2016" name="Nat. Commun.">
        <title>Thousands of microbial genomes shed light on interconnected biogeochemical processes in an aquifer system.</title>
        <authorList>
            <person name="Anantharaman K."/>
            <person name="Brown C.T."/>
            <person name="Hug L.A."/>
            <person name="Sharon I."/>
            <person name="Castelle C.J."/>
            <person name="Probst A.J."/>
            <person name="Thomas B.C."/>
            <person name="Singh A."/>
            <person name="Wilkins M.J."/>
            <person name="Karaoz U."/>
            <person name="Brodie E.L."/>
            <person name="Williams K.H."/>
            <person name="Hubbard S.S."/>
            <person name="Banfield J.F."/>
        </authorList>
    </citation>
    <scope>NUCLEOTIDE SEQUENCE [LARGE SCALE GENOMIC DNA]</scope>
</reference>
<evidence type="ECO:0000256" key="5">
    <source>
        <dbReference type="ARBA" id="ARBA00022840"/>
    </source>
</evidence>
<protein>
    <recommendedName>
        <fullName evidence="11">Cation-transporting P-type ATPase N-terminal domain-containing protein</fullName>
    </recommendedName>
</protein>
<dbReference type="InterPro" id="IPR036412">
    <property type="entry name" value="HAD-like_sf"/>
</dbReference>
<dbReference type="InterPro" id="IPR023299">
    <property type="entry name" value="ATPase_P-typ_cyto_dom_N"/>
</dbReference>
<dbReference type="InterPro" id="IPR008250">
    <property type="entry name" value="ATPase_P-typ_transduc_dom_A_sf"/>
</dbReference>
<dbReference type="GO" id="GO:0016020">
    <property type="term" value="C:membrane"/>
    <property type="evidence" value="ECO:0007669"/>
    <property type="project" value="InterPro"/>
</dbReference>
<dbReference type="InterPro" id="IPR004014">
    <property type="entry name" value="ATPase_P-typ_cation-transptr_N"/>
</dbReference>
<evidence type="ECO:0000256" key="8">
    <source>
        <dbReference type="ARBA" id="ARBA00022989"/>
    </source>
</evidence>
<feature type="transmembrane region" description="Helical" evidence="10">
    <location>
        <begin position="828"/>
        <end position="848"/>
    </location>
</feature>
<keyword evidence="4" id="KW-0547">Nucleotide-binding</keyword>
<evidence type="ECO:0000256" key="7">
    <source>
        <dbReference type="ARBA" id="ARBA00022967"/>
    </source>
</evidence>
<dbReference type="GO" id="GO:0012505">
    <property type="term" value="C:endomembrane system"/>
    <property type="evidence" value="ECO:0007669"/>
    <property type="project" value="UniProtKB-SubCell"/>
</dbReference>
<comment type="caution">
    <text evidence="12">The sequence shown here is derived from an EMBL/GenBank/DDBJ whole genome shotgun (WGS) entry which is preliminary data.</text>
</comment>
<dbReference type="Proteomes" id="UP000178515">
    <property type="component" value="Unassembled WGS sequence"/>
</dbReference>
<name>A0A1G1Z3X4_9BACT</name>
<dbReference type="SFLD" id="SFLDF00027">
    <property type="entry name" value="p-type_atpase"/>
    <property type="match status" value="1"/>
</dbReference>
<dbReference type="PANTHER" id="PTHR42861">
    <property type="entry name" value="CALCIUM-TRANSPORTING ATPASE"/>
    <property type="match status" value="1"/>
</dbReference>
<dbReference type="STRING" id="1797689.A3F24_01430"/>
<dbReference type="Pfam" id="PF00122">
    <property type="entry name" value="E1-E2_ATPase"/>
    <property type="match status" value="1"/>
</dbReference>
<evidence type="ECO:0000256" key="9">
    <source>
        <dbReference type="ARBA" id="ARBA00023136"/>
    </source>
</evidence>
<evidence type="ECO:0000256" key="1">
    <source>
        <dbReference type="ARBA" id="ARBA00004127"/>
    </source>
</evidence>
<dbReference type="Gene3D" id="3.40.1110.10">
    <property type="entry name" value="Calcium-transporting ATPase, cytoplasmic domain N"/>
    <property type="match status" value="1"/>
</dbReference>
<feature type="domain" description="Cation-transporting P-type ATPase N-terminal" evidence="11">
    <location>
        <begin position="3"/>
        <end position="76"/>
    </location>
</feature>
<dbReference type="FunFam" id="2.70.150.10:FF:000160">
    <property type="entry name" value="Sarcoplasmic/endoplasmic reticulum calcium ATPase 1"/>
    <property type="match status" value="1"/>
</dbReference>
<feature type="transmembrane region" description="Helical" evidence="10">
    <location>
        <begin position="656"/>
        <end position="679"/>
    </location>
</feature>
<evidence type="ECO:0000313" key="12">
    <source>
        <dbReference type="EMBL" id="OGY59224.1"/>
    </source>
</evidence>
<keyword evidence="3 10" id="KW-0812">Transmembrane</keyword>
<feature type="transmembrane region" description="Helical" evidence="10">
    <location>
        <begin position="56"/>
        <end position="74"/>
    </location>
</feature>
<dbReference type="InterPro" id="IPR006068">
    <property type="entry name" value="ATPase_P-typ_cation-transptr_C"/>
</dbReference>
<comment type="subcellular location">
    <subcellularLocation>
        <location evidence="1">Endomembrane system</location>
        <topology evidence="1">Multi-pass membrane protein</topology>
    </subcellularLocation>
</comment>
<dbReference type="InterPro" id="IPR044492">
    <property type="entry name" value="P_typ_ATPase_HD_dom"/>
</dbReference>
<dbReference type="SFLD" id="SFLDG00002">
    <property type="entry name" value="C1.7:_P-type_atpase_like"/>
    <property type="match status" value="1"/>
</dbReference>
<dbReference type="Gene3D" id="2.70.150.10">
    <property type="entry name" value="Calcium-transporting ATPase, cytoplasmic transduction domain A"/>
    <property type="match status" value="1"/>
</dbReference>
<dbReference type="SUPFAM" id="SSF81653">
    <property type="entry name" value="Calcium ATPase, transduction domain A"/>
    <property type="match status" value="1"/>
</dbReference>
<feature type="transmembrane region" description="Helical" evidence="10">
    <location>
        <begin position="794"/>
        <end position="816"/>
    </location>
</feature>
<dbReference type="GO" id="GO:0005524">
    <property type="term" value="F:ATP binding"/>
    <property type="evidence" value="ECO:0007669"/>
    <property type="project" value="UniProtKB-KW"/>
</dbReference>
<dbReference type="SUPFAM" id="SSF81665">
    <property type="entry name" value="Calcium ATPase, transmembrane domain M"/>
    <property type="match status" value="1"/>
</dbReference>
<dbReference type="SUPFAM" id="SSF81660">
    <property type="entry name" value="Metal cation-transporting ATPase, ATP-binding domain N"/>
    <property type="match status" value="1"/>
</dbReference>
<dbReference type="InterPro" id="IPR023214">
    <property type="entry name" value="HAD_sf"/>
</dbReference>
<dbReference type="Gene3D" id="3.40.50.1000">
    <property type="entry name" value="HAD superfamily/HAD-like"/>
    <property type="match status" value="1"/>
</dbReference>
<evidence type="ECO:0000256" key="10">
    <source>
        <dbReference type="SAM" id="Phobius"/>
    </source>
</evidence>
<dbReference type="Pfam" id="PF00702">
    <property type="entry name" value="Hydrolase"/>
    <property type="match status" value="1"/>
</dbReference>
<evidence type="ECO:0000256" key="6">
    <source>
        <dbReference type="ARBA" id="ARBA00022842"/>
    </source>
</evidence>
<dbReference type="PRINTS" id="PR00120">
    <property type="entry name" value="HATPASE"/>
</dbReference>
<dbReference type="PRINTS" id="PR00119">
    <property type="entry name" value="CATATPASE"/>
</dbReference>
<sequence>MLAFHALPAEEALKALNTEEQGLSEEEVQIRLRQYGLNRLPTKGEVNRFKLLLDQFKNPLILALVLAAVITFFLKELADTVFIVSAILLNTFLGFYQENKAENALQELETYIEERVRVIRNDKETEINAEEIVPGDIIRIVQGSRIPADARLLYANNIDASETILTGESLPVRKSITPVNFDTLVSDQKSMVFAGTVVVEGFGTAVVVATGKETQIGQIAELVKSLSEEETPLQRAVGKFSRRAGAAIAIITLGIFGLGVYLGEDTTSMFIIAVSIAVAAVPEGLPIALTVVLAIGVQRLAKRKGIVRRLLAAETLGDTTIIITDKTGTLTEAKMELSGVVTEVSNKEEMLSLAALTTDAIVENPEDSVKEWRIAGNPLEAAIIRAAGKNGLTPSYFKKMFAVIEKLPFEASRKFSASLVKSGQRYAISCLGAPETIIGLSELNEEARQKTLQRIDQLARNGELVLAIASRNVRAPKEINLQDDTRVIPKLNFLGLITFRDPVRATVKDSIRRVHGYGVRTVIATGDHQGTAESIAREIDFRLGEGSVISGDEFDKLTDEEMKIRLDLIKVFARVTPEQKLRIARLYQKQGEIVAMTGDGVNDAPALKEADVGIAVGSGTDVAKSVSDLIILDDNFETIVAAIEEGRNITANIRKVLVYLFSGVFNELVLVGGALILGIPLPLNALQILWVNFFSDSFPAIALAFDKHVDKMSDERPNLGKQLFDKEMRFLILVIGTATSVLLLILYLALLKFNVDPNLARTFIFACFGVYSLFVVFSIRGLRSSIREYNPFSNRYLVGGVVIGNILMLLAVYAPFFQTLFHTVPLPFPWFMGVAIFSVVNVAAIEFGKSLFIKKQ</sequence>
<dbReference type="NCBIfam" id="TIGR01494">
    <property type="entry name" value="ATPase_P-type"/>
    <property type="match status" value="2"/>
</dbReference>
<dbReference type="EMBL" id="MHIX01000020">
    <property type="protein sequence ID" value="OGY59224.1"/>
    <property type="molecule type" value="Genomic_DNA"/>
</dbReference>
<keyword evidence="2" id="KW-0597">Phosphoprotein</keyword>
<feature type="transmembrane region" description="Helical" evidence="10">
    <location>
        <begin position="269"/>
        <end position="295"/>
    </location>
</feature>
<accession>A0A1G1Z3X4</accession>
<feature type="transmembrane region" description="Helical" evidence="10">
    <location>
        <begin position="80"/>
        <end position="96"/>
    </location>
</feature>
<feature type="transmembrane region" description="Helical" evidence="10">
    <location>
        <begin position="685"/>
        <end position="705"/>
    </location>
</feature>
<dbReference type="GO" id="GO:0016887">
    <property type="term" value="F:ATP hydrolysis activity"/>
    <property type="evidence" value="ECO:0007669"/>
    <property type="project" value="InterPro"/>
</dbReference>
<dbReference type="SFLD" id="SFLDS00003">
    <property type="entry name" value="Haloacid_Dehalogenase"/>
    <property type="match status" value="1"/>
</dbReference>
<evidence type="ECO:0000313" key="13">
    <source>
        <dbReference type="Proteomes" id="UP000178515"/>
    </source>
</evidence>
<keyword evidence="7" id="KW-1278">Translocase</keyword>
<dbReference type="Pfam" id="PF00690">
    <property type="entry name" value="Cation_ATPase_N"/>
    <property type="match status" value="1"/>
</dbReference>
<evidence type="ECO:0000259" key="11">
    <source>
        <dbReference type="SMART" id="SM00831"/>
    </source>
</evidence>
<dbReference type="AlphaFoldDB" id="A0A1G1Z3X4"/>
<dbReference type="InterPro" id="IPR001757">
    <property type="entry name" value="P_typ_ATPase"/>
</dbReference>
<dbReference type="SMART" id="SM00831">
    <property type="entry name" value="Cation_ATPase_N"/>
    <property type="match status" value="1"/>
</dbReference>
<dbReference type="Gene3D" id="1.20.1110.10">
    <property type="entry name" value="Calcium-transporting ATPase, transmembrane domain"/>
    <property type="match status" value="2"/>
</dbReference>